<dbReference type="RefSeq" id="WP_165265101.1">
    <property type="nucleotide sequence ID" value="NZ_JAALLS010000001.1"/>
</dbReference>
<evidence type="ECO:0000256" key="1">
    <source>
        <dbReference type="ARBA" id="ARBA00022679"/>
    </source>
</evidence>
<proteinExistence type="predicted"/>
<keyword evidence="5" id="KW-1185">Reference proteome</keyword>
<accession>A0A6M1SZ14</accession>
<sequence length="250" mass="27741">MSTRQSNNRTGIVLAAGFGSRLNGSVKETNLKPLTPVAGVPLIFRVIESLNIAGCNRVVIVLGHGYEEIKQRIQQQYDGPIELIYAYNDKYDLQNGVSVLSAADYVEDEFVLTMADHILEESLMQKARKHVPPTDGATLLVDYKIDTIFDMDDATKVLAEEEKLKSIGKQIQDYNCIDTGVFLGTQGLLNALKDRYQETGDVSLSDGVQELARRGKMEVLDIGNSFWQDVDTPEMMAYAEEQLAKDSISV</sequence>
<gene>
    <name evidence="4" type="ORF">G3569_00830</name>
</gene>
<reference evidence="4 5" key="1">
    <citation type="submission" date="2020-02" db="EMBL/GenBank/DDBJ databases">
        <title>Aliifodinibius halophilus 2W32, complete genome.</title>
        <authorList>
            <person name="Li Y."/>
            <person name="Wu S."/>
        </authorList>
    </citation>
    <scope>NUCLEOTIDE SEQUENCE [LARGE SCALE GENOMIC DNA]</scope>
    <source>
        <strain evidence="4 5">2W32</strain>
    </source>
</reference>
<comment type="caution">
    <text evidence="4">The sequence shown here is derived from an EMBL/GenBank/DDBJ whole genome shotgun (WGS) entry which is preliminary data.</text>
</comment>
<name>A0A6M1SZ14_9BACT</name>
<dbReference type="PANTHER" id="PTHR43584">
    <property type="entry name" value="NUCLEOTIDYL TRANSFERASE"/>
    <property type="match status" value="1"/>
</dbReference>
<dbReference type="InterPro" id="IPR050065">
    <property type="entry name" value="GlmU-like"/>
</dbReference>
<dbReference type="Proteomes" id="UP000479132">
    <property type="component" value="Unassembled WGS sequence"/>
</dbReference>
<evidence type="ECO:0000259" key="3">
    <source>
        <dbReference type="Pfam" id="PF12804"/>
    </source>
</evidence>
<dbReference type="Gene3D" id="3.90.550.10">
    <property type="entry name" value="Spore Coat Polysaccharide Biosynthesis Protein SpsA, Chain A"/>
    <property type="match status" value="1"/>
</dbReference>
<dbReference type="PANTHER" id="PTHR43584:SF8">
    <property type="entry name" value="N-ACETYLMURAMATE ALPHA-1-PHOSPHATE URIDYLYLTRANSFERASE"/>
    <property type="match status" value="1"/>
</dbReference>
<dbReference type="SUPFAM" id="SSF53448">
    <property type="entry name" value="Nucleotide-diphospho-sugar transferases"/>
    <property type="match status" value="1"/>
</dbReference>
<keyword evidence="2" id="KW-0548">Nucleotidyltransferase</keyword>
<protein>
    <submittedName>
        <fullName evidence="4">NTP transferase domain-containing protein</fullName>
    </submittedName>
</protein>
<dbReference type="InterPro" id="IPR029044">
    <property type="entry name" value="Nucleotide-diphossugar_trans"/>
</dbReference>
<feature type="domain" description="MobA-like NTP transferase" evidence="3">
    <location>
        <begin position="11"/>
        <end position="140"/>
    </location>
</feature>
<dbReference type="EMBL" id="JAALLS010000001">
    <property type="protein sequence ID" value="NGP86879.1"/>
    <property type="molecule type" value="Genomic_DNA"/>
</dbReference>
<evidence type="ECO:0000313" key="4">
    <source>
        <dbReference type="EMBL" id="NGP86879.1"/>
    </source>
</evidence>
<evidence type="ECO:0000313" key="5">
    <source>
        <dbReference type="Proteomes" id="UP000479132"/>
    </source>
</evidence>
<evidence type="ECO:0000256" key="2">
    <source>
        <dbReference type="ARBA" id="ARBA00022695"/>
    </source>
</evidence>
<dbReference type="InterPro" id="IPR025877">
    <property type="entry name" value="MobA-like_NTP_Trfase"/>
</dbReference>
<dbReference type="AlphaFoldDB" id="A0A6M1SZ14"/>
<dbReference type="GO" id="GO:0016779">
    <property type="term" value="F:nucleotidyltransferase activity"/>
    <property type="evidence" value="ECO:0007669"/>
    <property type="project" value="UniProtKB-KW"/>
</dbReference>
<keyword evidence="1 4" id="KW-0808">Transferase</keyword>
<dbReference type="Pfam" id="PF12804">
    <property type="entry name" value="NTP_transf_3"/>
    <property type="match status" value="1"/>
</dbReference>
<organism evidence="4 5">
    <name type="scientific">Fodinibius halophilus</name>
    <dbReference type="NCBI Taxonomy" id="1736908"/>
    <lineage>
        <taxon>Bacteria</taxon>
        <taxon>Pseudomonadati</taxon>
        <taxon>Balneolota</taxon>
        <taxon>Balneolia</taxon>
        <taxon>Balneolales</taxon>
        <taxon>Balneolaceae</taxon>
        <taxon>Fodinibius</taxon>
    </lineage>
</organism>